<keyword evidence="10 15" id="KW-1133">Transmembrane helix</keyword>
<evidence type="ECO:0000256" key="4">
    <source>
        <dbReference type="ARBA" id="ARBA00021095"/>
    </source>
</evidence>
<accession>Q6I7S3</accession>
<keyword evidence="5 15" id="KW-0813">Transport</keyword>
<comment type="catalytic activity">
    <reaction evidence="14 15">
        <text>a ubiquinone + NADH + 5 H(+)(in) = a ubiquinol + NAD(+) + 4 H(+)(out)</text>
        <dbReference type="Rhea" id="RHEA:29091"/>
        <dbReference type="Rhea" id="RHEA-COMP:9565"/>
        <dbReference type="Rhea" id="RHEA-COMP:9566"/>
        <dbReference type="ChEBI" id="CHEBI:15378"/>
        <dbReference type="ChEBI" id="CHEBI:16389"/>
        <dbReference type="ChEBI" id="CHEBI:17976"/>
        <dbReference type="ChEBI" id="CHEBI:57540"/>
        <dbReference type="ChEBI" id="CHEBI:57945"/>
        <dbReference type="EC" id="7.1.1.2"/>
    </reaction>
</comment>
<dbReference type="AlphaFoldDB" id="Q6I7S3"/>
<dbReference type="InterPro" id="IPR042106">
    <property type="entry name" value="Nuo/plastoQ_OxRdtase_6_NuoJ"/>
</dbReference>
<dbReference type="PANTHER" id="PTHR11435">
    <property type="entry name" value="NADH UBIQUINONE OXIDOREDUCTASE SUBUNIT ND6"/>
    <property type="match status" value="1"/>
</dbReference>
<dbReference type="Gene3D" id="1.20.120.1200">
    <property type="entry name" value="NADH-ubiquinone/plastoquinone oxidoreductase chain 6, subunit NuoJ"/>
    <property type="match status" value="1"/>
</dbReference>
<evidence type="ECO:0000256" key="6">
    <source>
        <dbReference type="ARBA" id="ARBA00022660"/>
    </source>
</evidence>
<evidence type="ECO:0000256" key="12">
    <source>
        <dbReference type="ARBA" id="ARBA00023128"/>
    </source>
</evidence>
<keyword evidence="8 15" id="KW-1278">Translocase</keyword>
<dbReference type="PANTHER" id="PTHR11435:SF1">
    <property type="entry name" value="NADH-UBIQUINONE OXIDOREDUCTASE CHAIN 6"/>
    <property type="match status" value="1"/>
</dbReference>
<reference evidence="16" key="3">
    <citation type="journal article" date="1999" name="Mol. Biol. Evol.">
        <title>Complete mitochondrial DNA sequences of the green turtle and blue-tailed mole skink: statistical evidence for archosaurian affinity of turtles.</title>
        <authorList>
            <person name="Kumazawa Y."/>
            <person name="Nishida M."/>
        </authorList>
    </citation>
    <scope>NUCLEOTIDE SEQUENCE</scope>
</reference>
<dbReference type="EC" id="7.1.1.2" evidence="3 15"/>
<keyword evidence="6 15" id="KW-0679">Respiratory chain</keyword>
<name>Q6I7S3_VARKO</name>
<evidence type="ECO:0000256" key="1">
    <source>
        <dbReference type="ARBA" id="ARBA00004225"/>
    </source>
</evidence>
<evidence type="ECO:0000313" key="16">
    <source>
        <dbReference type="EMBL" id="BAD24801.1"/>
    </source>
</evidence>
<reference evidence="16" key="1">
    <citation type="journal article" date="1995" name="Mol. Biol. Evol.">
        <title>Variations in mitochondrial tRNA gene organization of reptiles as phylogenetic markers.</title>
        <authorList>
            <person name="Kumazawa Y."/>
            <person name="Nishida M."/>
        </authorList>
    </citation>
    <scope>NUCLEOTIDE SEQUENCE</scope>
</reference>
<protein>
    <recommendedName>
        <fullName evidence="4 15">NADH-ubiquinone oxidoreductase chain 6</fullName>
        <ecNumber evidence="3 15">7.1.1.2</ecNumber>
    </recommendedName>
</protein>
<comment type="similarity">
    <text evidence="2 15">Belongs to the complex I subunit 6 family.</text>
</comment>
<dbReference type="InterPro" id="IPR001457">
    <property type="entry name" value="NADH_UbQ/plastoQ_OxRdtase_su6"/>
</dbReference>
<dbReference type="EMBL" id="AB080276">
    <property type="protein sequence ID" value="BAD24801.1"/>
    <property type="molecule type" value="Genomic_DNA"/>
</dbReference>
<comment type="function">
    <text evidence="15">Core subunit of the mitochondrial membrane respiratory chain NADH dehydrogenase (Complex I) which catalyzes electron transfer from NADH through the respiratory chain, using ubiquinone as an electron acceptor. Essential for the catalytic activity and assembly of complex I.</text>
</comment>
<evidence type="ECO:0000256" key="5">
    <source>
        <dbReference type="ARBA" id="ARBA00022448"/>
    </source>
</evidence>
<evidence type="ECO:0000256" key="8">
    <source>
        <dbReference type="ARBA" id="ARBA00022967"/>
    </source>
</evidence>
<evidence type="ECO:0000256" key="13">
    <source>
        <dbReference type="ARBA" id="ARBA00023136"/>
    </source>
</evidence>
<dbReference type="InterPro" id="IPR050269">
    <property type="entry name" value="ComplexI_Subunit6"/>
</dbReference>
<feature type="transmembrane region" description="Helical" evidence="15">
    <location>
        <begin position="92"/>
        <end position="117"/>
    </location>
</feature>
<keyword evidence="12 15" id="KW-0496">Mitochondrion</keyword>
<sequence>MFYLVYAMLGGLIVSGLMVSSNPSPLYGVVSLVFLAFLACGVLVVCGYSFLSLVLFLVYLGGMIVVFAYSVAMASELRPEAWLDWSVLPRFLGGLIGIFVVMGMILGGDVGVLYLGLYSSDCGGWSVARSDVLGVSLLYWYGLAGLLMVGYVLMLTLFVVLELVRGLASGCVRSVY</sequence>
<dbReference type="GO" id="GO:0008137">
    <property type="term" value="F:NADH dehydrogenase (ubiquinone) activity"/>
    <property type="evidence" value="ECO:0007669"/>
    <property type="project" value="UniProtKB-UniRule"/>
</dbReference>
<keyword evidence="15" id="KW-0830">Ubiquinone</keyword>
<evidence type="ECO:0000256" key="7">
    <source>
        <dbReference type="ARBA" id="ARBA00022692"/>
    </source>
</evidence>
<reference evidence="16" key="2">
    <citation type="journal article" date="1998" name="Genetics">
        <title>The complete nucleotide sequence of a snake (Dinodon semicarinatus) mitochondrial genome with two identical control regions.</title>
        <authorList>
            <person name="Kumazawa Y."/>
            <person name="Ota H."/>
            <person name="Nishida M."/>
            <person name="Ozawa T."/>
        </authorList>
    </citation>
    <scope>NUCLEOTIDE SEQUENCE</scope>
</reference>
<geneLocation type="mitochondrion" evidence="16"/>
<comment type="subcellular location">
    <subcellularLocation>
        <location evidence="1 15">Mitochondrion membrane</location>
        <topology evidence="1 15">Multi-pass membrane protein</topology>
    </subcellularLocation>
</comment>
<organism evidence="16">
    <name type="scientific">Varanus komodoensis</name>
    <name type="common">Komodo dragon</name>
    <dbReference type="NCBI Taxonomy" id="61221"/>
    <lineage>
        <taxon>Eukaryota</taxon>
        <taxon>Metazoa</taxon>
        <taxon>Chordata</taxon>
        <taxon>Craniata</taxon>
        <taxon>Vertebrata</taxon>
        <taxon>Euteleostomi</taxon>
        <taxon>Lepidosauria</taxon>
        <taxon>Squamata</taxon>
        <taxon>Bifurcata</taxon>
        <taxon>Unidentata</taxon>
        <taxon>Episquamata</taxon>
        <taxon>Toxicofera</taxon>
        <taxon>Anguimorpha</taxon>
        <taxon>Paleoanguimorpha</taxon>
        <taxon>Varanoidea</taxon>
        <taxon>Varanidae</taxon>
        <taxon>Varanus</taxon>
    </lineage>
</organism>
<feature type="transmembrane region" description="Helical" evidence="15">
    <location>
        <begin position="26"/>
        <end position="46"/>
    </location>
</feature>
<evidence type="ECO:0000256" key="9">
    <source>
        <dbReference type="ARBA" id="ARBA00022982"/>
    </source>
</evidence>
<evidence type="ECO:0000256" key="10">
    <source>
        <dbReference type="ARBA" id="ARBA00022989"/>
    </source>
</evidence>
<gene>
    <name evidence="16" type="primary">ND6</name>
</gene>
<evidence type="ECO:0000256" key="3">
    <source>
        <dbReference type="ARBA" id="ARBA00012944"/>
    </source>
</evidence>
<keyword evidence="9 15" id="KW-0249">Electron transport</keyword>
<keyword evidence="11 15" id="KW-0520">NAD</keyword>
<dbReference type="GO" id="GO:0031966">
    <property type="term" value="C:mitochondrial membrane"/>
    <property type="evidence" value="ECO:0007669"/>
    <property type="project" value="UniProtKB-SubCell"/>
</dbReference>
<reference evidence="16" key="4">
    <citation type="journal article" date="2004" name="DNA Res.">
        <title>Mitochondrial genome of the Komodo dragon: efficient sequencing method with reptile-oriented primers and novel gene rearrangements.</title>
        <authorList>
            <person name="Kumazawa Y."/>
            <person name="Endo H."/>
        </authorList>
    </citation>
    <scope>NUCLEOTIDE SEQUENCE</scope>
</reference>
<keyword evidence="13 15" id="KW-0472">Membrane</keyword>
<reference evidence="16" key="5">
    <citation type="journal article" date="2004" name="DNA Res.">
        <title>Mitochondrial DNA sequences of five squamates: phylogenetic affiliation of snakes.</title>
        <authorList>
            <person name="Kumazawa Y."/>
        </authorList>
    </citation>
    <scope>NUCLEOTIDE SEQUENCE</scope>
</reference>
<evidence type="ECO:0000256" key="2">
    <source>
        <dbReference type="ARBA" id="ARBA00005698"/>
    </source>
</evidence>
<proteinExistence type="inferred from homology"/>
<evidence type="ECO:0000256" key="15">
    <source>
        <dbReference type="RuleBase" id="RU004430"/>
    </source>
</evidence>
<evidence type="ECO:0000256" key="11">
    <source>
        <dbReference type="ARBA" id="ARBA00023027"/>
    </source>
</evidence>
<dbReference type="Pfam" id="PF00499">
    <property type="entry name" value="Oxidored_q3"/>
    <property type="match status" value="1"/>
</dbReference>
<feature type="transmembrane region" description="Helical" evidence="15">
    <location>
        <begin position="53"/>
        <end position="72"/>
    </location>
</feature>
<evidence type="ECO:0000256" key="14">
    <source>
        <dbReference type="ARBA" id="ARBA00049551"/>
    </source>
</evidence>
<keyword evidence="7 15" id="KW-0812">Transmembrane</keyword>
<feature type="transmembrane region" description="Helical" evidence="15">
    <location>
        <begin position="138"/>
        <end position="160"/>
    </location>
</feature>